<dbReference type="PANTHER" id="PTHR35586:SF1">
    <property type="entry name" value="SLL1691 PROTEIN"/>
    <property type="match status" value="1"/>
</dbReference>
<name>A0AAU8JGK3_9CYAN</name>
<sequence>MANSTPAEYDSPWKEALDLYFPEFMAFFLPEAYADIDWSRGYEFLDKELPKIVRDAEVGKRLADKLVKVWRRDNSQSLVLIHIEIQSQYETDFQQRIFVYNYRIFDRYRLPVATLVILADERPAWRPQNYDYQIWGTQTSIQFPVVKLLDYEANWSALEASSNGCISVRQ</sequence>
<evidence type="ECO:0000313" key="1">
    <source>
        <dbReference type="EMBL" id="XCM37928.1"/>
    </source>
</evidence>
<accession>A0AAU8JGK3</accession>
<protein>
    <recommendedName>
        <fullName evidence="2">Transposase</fullName>
    </recommendedName>
</protein>
<dbReference type="PANTHER" id="PTHR35586">
    <property type="entry name" value="SLL1691 PROTEIN"/>
    <property type="match status" value="1"/>
</dbReference>
<gene>
    <name evidence="1" type="ORF">ABWT76_000740</name>
</gene>
<organism evidence="1">
    <name type="scientific">Planktothricoides raciborskii GIHE-MW2</name>
    <dbReference type="NCBI Taxonomy" id="2792601"/>
    <lineage>
        <taxon>Bacteria</taxon>
        <taxon>Bacillati</taxon>
        <taxon>Cyanobacteriota</taxon>
        <taxon>Cyanophyceae</taxon>
        <taxon>Oscillatoriophycideae</taxon>
        <taxon>Oscillatoriales</taxon>
        <taxon>Oscillatoriaceae</taxon>
        <taxon>Planktothricoides</taxon>
    </lineage>
</organism>
<evidence type="ECO:0008006" key="2">
    <source>
        <dbReference type="Google" id="ProtNLM"/>
    </source>
</evidence>
<dbReference type="RefSeq" id="WP_190880476.1">
    <property type="nucleotide sequence ID" value="NZ_CP159837.1"/>
</dbReference>
<proteinExistence type="predicted"/>
<reference evidence="1" key="1">
    <citation type="submission" date="2024-07" db="EMBL/GenBank/DDBJ databases">
        <authorList>
            <person name="Kim Y.J."/>
            <person name="Jeong J.Y."/>
        </authorList>
    </citation>
    <scope>NUCLEOTIDE SEQUENCE</scope>
    <source>
        <strain evidence="1">GIHE-MW2</strain>
    </source>
</reference>
<dbReference type="EMBL" id="CP159837">
    <property type="protein sequence ID" value="XCM37928.1"/>
    <property type="molecule type" value="Genomic_DNA"/>
</dbReference>
<dbReference type="AlphaFoldDB" id="A0AAU8JGK3"/>